<evidence type="ECO:0000256" key="7">
    <source>
        <dbReference type="SAM" id="Phobius"/>
    </source>
</evidence>
<evidence type="ECO:0000256" key="3">
    <source>
        <dbReference type="ARBA" id="ARBA00022475"/>
    </source>
</evidence>
<evidence type="ECO:0000259" key="8">
    <source>
        <dbReference type="PROSITE" id="PS50156"/>
    </source>
</evidence>
<dbReference type="SUPFAM" id="SSF82866">
    <property type="entry name" value="Multidrug efflux transporter AcrB transmembrane domain"/>
    <property type="match status" value="2"/>
</dbReference>
<protein>
    <recommendedName>
        <fullName evidence="8">SSD domain-containing protein</fullName>
    </recommendedName>
</protein>
<dbReference type="EMBL" id="MIHA01000003">
    <property type="protein sequence ID" value="ODQ91616.1"/>
    <property type="molecule type" value="Genomic_DNA"/>
</dbReference>
<feature type="transmembrane region" description="Helical" evidence="7">
    <location>
        <begin position="185"/>
        <end position="203"/>
    </location>
</feature>
<feature type="transmembrane region" description="Helical" evidence="7">
    <location>
        <begin position="936"/>
        <end position="957"/>
    </location>
</feature>
<feature type="transmembrane region" description="Helical" evidence="7">
    <location>
        <begin position="817"/>
        <end position="836"/>
    </location>
</feature>
<gene>
    <name evidence="9" type="ORF">BHQ18_05970</name>
</gene>
<dbReference type="PROSITE" id="PS50156">
    <property type="entry name" value="SSD"/>
    <property type="match status" value="1"/>
</dbReference>
<dbReference type="AlphaFoldDB" id="A0A1E3RNY8"/>
<feature type="transmembrane region" description="Helical" evidence="7">
    <location>
        <begin position="286"/>
        <end position="307"/>
    </location>
</feature>
<evidence type="ECO:0000313" key="10">
    <source>
        <dbReference type="Proteomes" id="UP000094053"/>
    </source>
</evidence>
<accession>A0A1E3RNY8</accession>
<organism evidence="9 10">
    <name type="scientific">Mycolicibacterium flavescens</name>
    <name type="common">Mycobacterium flavescens</name>
    <dbReference type="NCBI Taxonomy" id="1776"/>
    <lineage>
        <taxon>Bacteria</taxon>
        <taxon>Bacillati</taxon>
        <taxon>Actinomycetota</taxon>
        <taxon>Actinomycetes</taxon>
        <taxon>Mycobacteriales</taxon>
        <taxon>Mycobacteriaceae</taxon>
        <taxon>Mycolicibacterium</taxon>
    </lineage>
</organism>
<dbReference type="NCBIfam" id="TIGR00833">
    <property type="entry name" value="actII"/>
    <property type="match status" value="1"/>
</dbReference>
<dbReference type="PANTHER" id="PTHR33406:SF6">
    <property type="entry name" value="MEMBRANE PROTEIN YDGH-RELATED"/>
    <property type="match status" value="1"/>
</dbReference>
<dbReference type="Pfam" id="PF03176">
    <property type="entry name" value="MMPL"/>
    <property type="match status" value="2"/>
</dbReference>
<dbReference type="InterPro" id="IPR000731">
    <property type="entry name" value="SSD"/>
</dbReference>
<keyword evidence="4 7" id="KW-0812">Transmembrane</keyword>
<proteinExistence type="inferred from homology"/>
<evidence type="ECO:0000313" key="9">
    <source>
        <dbReference type="EMBL" id="ODQ91616.1"/>
    </source>
</evidence>
<feature type="transmembrane region" description="Helical" evidence="7">
    <location>
        <begin position="879"/>
        <end position="899"/>
    </location>
</feature>
<dbReference type="InterPro" id="IPR004869">
    <property type="entry name" value="MMPL_dom"/>
</dbReference>
<dbReference type="InterPro" id="IPR004707">
    <property type="entry name" value="MmpL_fam"/>
</dbReference>
<feature type="transmembrane region" description="Helical" evidence="7">
    <location>
        <begin position="243"/>
        <end position="265"/>
    </location>
</feature>
<dbReference type="Proteomes" id="UP000094053">
    <property type="component" value="Unassembled WGS sequence"/>
</dbReference>
<feature type="transmembrane region" description="Helical" evidence="7">
    <location>
        <begin position="370"/>
        <end position="390"/>
    </location>
</feature>
<name>A0A1E3RNY8_MYCFV</name>
<evidence type="ECO:0000256" key="6">
    <source>
        <dbReference type="ARBA" id="ARBA00023136"/>
    </source>
</evidence>
<evidence type="ECO:0000256" key="5">
    <source>
        <dbReference type="ARBA" id="ARBA00022989"/>
    </source>
</evidence>
<comment type="caution">
    <text evidence="9">The sequence shown here is derived from an EMBL/GenBank/DDBJ whole genome shotgun (WGS) entry which is preliminary data.</text>
</comment>
<dbReference type="RefSeq" id="WP_069412638.1">
    <property type="nucleotide sequence ID" value="NZ_JACKUL010000025.1"/>
</dbReference>
<evidence type="ECO:0000256" key="1">
    <source>
        <dbReference type="ARBA" id="ARBA00004651"/>
    </source>
</evidence>
<dbReference type="STRING" id="1776.BHQ18_05970"/>
<feature type="transmembrane region" description="Helical" evidence="7">
    <location>
        <begin position="319"/>
        <end position="341"/>
    </location>
</feature>
<reference evidence="10" key="1">
    <citation type="submission" date="2016-09" db="EMBL/GenBank/DDBJ databases">
        <authorList>
            <person name="Greninger A.L."/>
            <person name="Jerome K.R."/>
            <person name="Mcnair B."/>
            <person name="Wallis C."/>
            <person name="Fang F."/>
        </authorList>
    </citation>
    <scope>NUCLEOTIDE SEQUENCE [LARGE SCALE GENOMIC DNA]</scope>
    <source>
        <strain evidence="10">M6</strain>
    </source>
</reference>
<dbReference type="GO" id="GO:0005886">
    <property type="term" value="C:plasma membrane"/>
    <property type="evidence" value="ECO:0007669"/>
    <property type="project" value="UniProtKB-SubCell"/>
</dbReference>
<keyword evidence="3" id="KW-1003">Cell membrane</keyword>
<dbReference type="OrthoDB" id="2365435at2"/>
<comment type="subcellular location">
    <subcellularLocation>
        <location evidence="1">Cell membrane</location>
        <topology evidence="1">Multi-pass membrane protein</topology>
    </subcellularLocation>
</comment>
<keyword evidence="5 7" id="KW-1133">Transmembrane helix</keyword>
<sequence length="999" mass="106519">MRRLADFVVRWPWAVIGVWLALLVALPLSFPSLGEMSQRNPLSILPADAPSTVTATKMAEAFGESSNDDLLLIALINENGLTREDEDTYRKLVDTLRDNVTDVVSVQDFVATPQLRPFLTSEDKTTWVLPVSLEGELGTPRAFDSFTRVSDTVEQAVAGSTVDVYLTGPAATVADLTVAGEQDRLPIEIAIAVLVLGVLLLVYRSLVTMLLPLVTIGSSLLIAQGAVAAYSSLTGAGVSNQSIVFLSAIMAGAGTDYAVFLISRYHDYLRSGDGYEHAVRAAMSSIGKVITASAATVGLTFLMLSFAQMGVFKTVGVSSAIGIGIAYLAGITLLPAILVLAGPRGWVKPRRELTARFWRRSGIRIVRRPVPHLVGSLLVLALLAGIAVFADYNYDDRKVVDASAPSSVGYAALERHFPISRSIPEYILIQSPHDLRSPRALADLEQLASRVAQLPNVGLVSGITRPVGEVPLEFRATFQAGIVGDRLADGSAQIGQRTGDLNRLTDGADTLAESLADVRGQINTIAPSIQELVDTFSSVRTEYGGDKLVRDVEVAAKLVTSINALGNSMGVNFRTVRDMFAWIGPVLAALNGNAVCDANPSCVDTRQQFQRLVQAREDGSLDEINGLAQELQGVEDRETLNDAVKKLNNAMANVTKAVNAMGLDQPGGPQRGLAELQRGANRLATGSREVAGGVDELVEQVKVIAAGLNEASTFLLTMRNNAADPNQAGFNIPAEVLNLPDFKKAAAAYISPDGRSVRYLVQTELNPFSAEAMDQVNQIADVARGAQPNTMLADATISMGGFPVALRDTRDYYQQDIRFIIAATLIVVLLTLMVLLRAIIAPLYLVGSVVVSYFAAIGIGVLTFQMLLGQELHWSVPPLAFVVLVAVGADYNMLFVSRLRDESPHSVRYGVIRTLGSTGGVITAAGLIFAASMAGLLFSSIGIVIQGGFVIGVGILLDTFVVRTITVPAIAAMVGRANWWPSRLDTPGPAERVPADSTS</sequence>
<feature type="transmembrane region" description="Helical" evidence="7">
    <location>
        <begin position="843"/>
        <end position="867"/>
    </location>
</feature>
<evidence type="ECO:0000256" key="4">
    <source>
        <dbReference type="ARBA" id="ARBA00022692"/>
    </source>
</evidence>
<dbReference type="PANTHER" id="PTHR33406">
    <property type="entry name" value="MEMBRANE PROTEIN MJ1562-RELATED"/>
    <property type="match status" value="1"/>
</dbReference>
<dbReference type="InterPro" id="IPR050545">
    <property type="entry name" value="Mycobact_MmpL"/>
</dbReference>
<feature type="transmembrane region" description="Helical" evidence="7">
    <location>
        <begin position="210"/>
        <end position="231"/>
    </location>
</feature>
<keyword evidence="10" id="KW-1185">Reference proteome</keyword>
<evidence type="ECO:0000256" key="2">
    <source>
        <dbReference type="ARBA" id="ARBA00010157"/>
    </source>
</evidence>
<feature type="domain" description="SSD" evidence="8">
    <location>
        <begin position="213"/>
        <end position="340"/>
    </location>
</feature>
<comment type="similarity">
    <text evidence="2">Belongs to the resistance-nodulation-cell division (RND) (TC 2.A.6) family. MmpL subfamily.</text>
</comment>
<feature type="transmembrane region" description="Helical" evidence="7">
    <location>
        <begin position="911"/>
        <end position="930"/>
    </location>
</feature>
<dbReference type="Gene3D" id="1.20.1640.10">
    <property type="entry name" value="Multidrug efflux transporter AcrB transmembrane domain"/>
    <property type="match status" value="2"/>
</dbReference>
<keyword evidence="6 7" id="KW-0472">Membrane</keyword>